<dbReference type="Proteomes" id="UP000190989">
    <property type="component" value="Unassembled WGS sequence"/>
</dbReference>
<name>A0A1U6I776_9SPHN</name>
<dbReference type="STRING" id="428990.SAMN06295987_104299"/>
<evidence type="ECO:0000313" key="2">
    <source>
        <dbReference type="Proteomes" id="UP000190989"/>
    </source>
</evidence>
<evidence type="ECO:0000313" key="1">
    <source>
        <dbReference type="EMBL" id="SLK03888.1"/>
    </source>
</evidence>
<proteinExistence type="predicted"/>
<protein>
    <submittedName>
        <fullName evidence="1">Uncharacterized protein</fullName>
    </submittedName>
</protein>
<dbReference type="AlphaFoldDB" id="A0A1U6I776"/>
<dbReference type="RefSeq" id="WP_139384015.1">
    <property type="nucleotide sequence ID" value="NZ_FVZE01000004.1"/>
</dbReference>
<reference evidence="2" key="1">
    <citation type="submission" date="2017-02" db="EMBL/GenBank/DDBJ databases">
        <authorList>
            <person name="Varghese N."/>
            <person name="Submissions S."/>
        </authorList>
    </citation>
    <scope>NUCLEOTIDE SEQUENCE [LARGE SCALE GENOMIC DNA]</scope>
    <source>
        <strain evidence="2">SM117</strain>
    </source>
</reference>
<organism evidence="1 2">
    <name type="scientific">Novosphingobium mathurense</name>
    <dbReference type="NCBI Taxonomy" id="428990"/>
    <lineage>
        <taxon>Bacteria</taxon>
        <taxon>Pseudomonadati</taxon>
        <taxon>Pseudomonadota</taxon>
        <taxon>Alphaproteobacteria</taxon>
        <taxon>Sphingomonadales</taxon>
        <taxon>Sphingomonadaceae</taxon>
        <taxon>Novosphingobium</taxon>
    </lineage>
</organism>
<dbReference type="EMBL" id="FVZE01000004">
    <property type="protein sequence ID" value="SLK03888.1"/>
    <property type="molecule type" value="Genomic_DNA"/>
</dbReference>
<accession>A0A1U6I776</accession>
<keyword evidence="2" id="KW-1185">Reference proteome</keyword>
<sequence length="67" mass="7626">MTHPRYFTTPKAPRPRQYDDDWYPTGNAWHVPTVCDHEATDTGLLDANGDTIWRAPNPVGFLWGGEL</sequence>
<gene>
    <name evidence="1" type="ORF">SAMN06295987_104299</name>
</gene>